<keyword evidence="6" id="KW-1185">Reference proteome</keyword>
<dbReference type="Proteomes" id="UP001600943">
    <property type="component" value="Unassembled WGS sequence"/>
</dbReference>
<keyword evidence="1" id="KW-0805">Transcription regulation</keyword>
<evidence type="ECO:0000256" key="2">
    <source>
        <dbReference type="ARBA" id="ARBA00023125"/>
    </source>
</evidence>
<dbReference type="EMBL" id="BAABYW010000001">
    <property type="protein sequence ID" value="GAA6409488.1"/>
    <property type="molecule type" value="Genomic_DNA"/>
</dbReference>
<keyword evidence="2" id="KW-0238">DNA-binding</keyword>
<comment type="caution">
    <text evidence="5">The sequence shown here is derived from an EMBL/GenBank/DDBJ whole genome shotgun (WGS) entry which is preliminary data.</text>
</comment>
<dbReference type="InterPro" id="IPR036388">
    <property type="entry name" value="WH-like_DNA-bd_sf"/>
</dbReference>
<gene>
    <name evidence="5" type="ORF">K040078D81_36050</name>
</gene>
<sequence length="147" mass="16678">MLYIWLEQAACYEEDGSRVMARERVQLALTHAFPDEVYLPIAEYYTNLSGVLEDPALSCKDETALERVRALGRRFVSGTAAVRAELFGYSPLTSREREIALLAKERLSTREIAERLVISPATVKNTLNKIYSKLNIHGKSDLLNIRF</sequence>
<name>A0ABQ0BDG6_9FIRM</name>
<evidence type="ECO:0000313" key="5">
    <source>
        <dbReference type="EMBL" id="GAA6409488.1"/>
    </source>
</evidence>
<accession>A0ABQ0BDG6</accession>
<organism evidence="5 6">
    <name type="scientific">Blautia hominis</name>
    <dbReference type="NCBI Taxonomy" id="2025493"/>
    <lineage>
        <taxon>Bacteria</taxon>
        <taxon>Bacillati</taxon>
        <taxon>Bacillota</taxon>
        <taxon>Clostridia</taxon>
        <taxon>Lachnospirales</taxon>
        <taxon>Lachnospiraceae</taxon>
        <taxon>Blautia</taxon>
    </lineage>
</organism>
<evidence type="ECO:0000313" key="6">
    <source>
        <dbReference type="Proteomes" id="UP001600943"/>
    </source>
</evidence>
<evidence type="ECO:0000256" key="3">
    <source>
        <dbReference type="ARBA" id="ARBA00023163"/>
    </source>
</evidence>
<dbReference type="InterPro" id="IPR016032">
    <property type="entry name" value="Sig_transdc_resp-reg_C-effctor"/>
</dbReference>
<dbReference type="SMART" id="SM00421">
    <property type="entry name" value="HTH_LUXR"/>
    <property type="match status" value="1"/>
</dbReference>
<dbReference type="SUPFAM" id="SSF46894">
    <property type="entry name" value="C-terminal effector domain of the bipartite response regulators"/>
    <property type="match status" value="1"/>
</dbReference>
<proteinExistence type="predicted"/>
<dbReference type="PANTHER" id="PTHR44688">
    <property type="entry name" value="DNA-BINDING TRANSCRIPTIONAL ACTIVATOR DEVR_DOSR"/>
    <property type="match status" value="1"/>
</dbReference>
<keyword evidence="3" id="KW-0804">Transcription</keyword>
<dbReference type="PRINTS" id="PR00038">
    <property type="entry name" value="HTHLUXR"/>
</dbReference>
<evidence type="ECO:0000259" key="4">
    <source>
        <dbReference type="PROSITE" id="PS50043"/>
    </source>
</evidence>
<dbReference type="PROSITE" id="PS50043">
    <property type="entry name" value="HTH_LUXR_2"/>
    <property type="match status" value="1"/>
</dbReference>
<dbReference type="CDD" id="cd06170">
    <property type="entry name" value="LuxR_C_like"/>
    <property type="match status" value="1"/>
</dbReference>
<evidence type="ECO:0000256" key="1">
    <source>
        <dbReference type="ARBA" id="ARBA00023015"/>
    </source>
</evidence>
<protein>
    <recommendedName>
        <fullName evidence="4">HTH luxR-type domain-containing protein</fullName>
    </recommendedName>
</protein>
<dbReference type="Pfam" id="PF00196">
    <property type="entry name" value="GerE"/>
    <property type="match status" value="1"/>
</dbReference>
<dbReference type="InterPro" id="IPR000792">
    <property type="entry name" value="Tscrpt_reg_LuxR_C"/>
</dbReference>
<dbReference type="Gene3D" id="1.10.10.10">
    <property type="entry name" value="Winged helix-like DNA-binding domain superfamily/Winged helix DNA-binding domain"/>
    <property type="match status" value="1"/>
</dbReference>
<dbReference type="PANTHER" id="PTHR44688:SF16">
    <property type="entry name" value="DNA-BINDING TRANSCRIPTIONAL ACTIVATOR DEVR_DOSR"/>
    <property type="match status" value="1"/>
</dbReference>
<reference evidence="5 6" key="1">
    <citation type="submission" date="2024-04" db="EMBL/GenBank/DDBJ databases">
        <title>Defined microbial consortia suppress multidrug-resistant proinflammatory Enterobacteriaceae via ecological control.</title>
        <authorList>
            <person name="Furuichi M."/>
            <person name="Kawaguchi T."/>
            <person name="Pust M."/>
            <person name="Yasuma K."/>
            <person name="Plichta D."/>
            <person name="Hasegawa N."/>
            <person name="Ohya T."/>
            <person name="Bhattarai S."/>
            <person name="Sasajima S."/>
            <person name="Aoto Y."/>
            <person name="Tuganbaev T."/>
            <person name="Yaginuma M."/>
            <person name="Ueda M."/>
            <person name="Okahashi N."/>
            <person name="Amafuji K."/>
            <person name="Kiridooshi Y."/>
            <person name="Sugita K."/>
            <person name="Strazar M."/>
            <person name="Skelly A."/>
            <person name="Suda W."/>
            <person name="Hattori M."/>
            <person name="Nakamoto N."/>
            <person name="Caballero S."/>
            <person name="Norman J."/>
            <person name="Olle B."/>
            <person name="Tanoue T."/>
            <person name="Arita M."/>
            <person name="Bucci V."/>
            <person name="Atarashi K."/>
            <person name="Xavier R."/>
            <person name="Honda K."/>
        </authorList>
    </citation>
    <scope>NUCLEOTIDE SEQUENCE [LARGE SCALE GENOMIC DNA]</scope>
    <source>
        <strain evidence="6">k04-0078-D8-1</strain>
    </source>
</reference>
<feature type="domain" description="HTH luxR-type" evidence="4">
    <location>
        <begin position="85"/>
        <end position="147"/>
    </location>
</feature>